<dbReference type="NCBIfam" id="NF003611">
    <property type="entry name" value="PRK05257.3-2"/>
    <property type="match status" value="1"/>
</dbReference>
<dbReference type="HAMAP" id="MF_00212">
    <property type="entry name" value="MQO"/>
    <property type="match status" value="1"/>
</dbReference>
<organism evidence="9 10">
    <name type="scientific">Paenibacillus arenilitoris</name>
    <dbReference type="NCBI Taxonomy" id="2772299"/>
    <lineage>
        <taxon>Bacteria</taxon>
        <taxon>Bacillati</taxon>
        <taxon>Bacillota</taxon>
        <taxon>Bacilli</taxon>
        <taxon>Bacillales</taxon>
        <taxon>Paenibacillaceae</taxon>
        <taxon>Paenibacillus</taxon>
    </lineage>
</organism>
<comment type="caution">
    <text evidence="9">The sequence shown here is derived from an EMBL/GenBank/DDBJ whole genome shotgun (WGS) entry which is preliminary data.</text>
</comment>
<dbReference type="Gene3D" id="3.50.50.60">
    <property type="entry name" value="FAD/NAD(P)-binding domain"/>
    <property type="match status" value="1"/>
</dbReference>
<keyword evidence="7 8" id="KW-0560">Oxidoreductase</keyword>
<dbReference type="EC" id="1.1.5.4" evidence="8"/>
<dbReference type="EMBL" id="JACXIY010000011">
    <property type="protein sequence ID" value="MBD2868728.1"/>
    <property type="molecule type" value="Genomic_DNA"/>
</dbReference>
<accession>A0A927H5N4</accession>
<evidence type="ECO:0000256" key="1">
    <source>
        <dbReference type="ARBA" id="ARBA00001139"/>
    </source>
</evidence>
<gene>
    <name evidence="8" type="primary">mqo</name>
    <name evidence="9" type="ORF">IDH41_09060</name>
</gene>
<dbReference type="Gene3D" id="3.30.9.10">
    <property type="entry name" value="D-Amino Acid Oxidase, subunit A, domain 2"/>
    <property type="match status" value="1"/>
</dbReference>
<dbReference type="SUPFAM" id="SSF51905">
    <property type="entry name" value="FAD/NAD(P)-binding domain"/>
    <property type="match status" value="1"/>
</dbReference>
<dbReference type="RefSeq" id="WP_190860260.1">
    <property type="nucleotide sequence ID" value="NZ_JACXIY010000011.1"/>
</dbReference>
<dbReference type="NCBIfam" id="NF009875">
    <property type="entry name" value="PRK13339.1"/>
    <property type="match status" value="1"/>
</dbReference>
<evidence type="ECO:0000256" key="4">
    <source>
        <dbReference type="ARBA" id="ARBA00022532"/>
    </source>
</evidence>
<comment type="pathway">
    <text evidence="3 8">Carbohydrate metabolism; tricarboxylic acid cycle; oxaloacetate from (S)-malate (quinone route): step 1/1.</text>
</comment>
<comment type="similarity">
    <text evidence="8">Belongs to the MQO family.</text>
</comment>
<dbReference type="PANTHER" id="PTHR43104:SF2">
    <property type="entry name" value="L-2-HYDROXYGLUTARATE DEHYDROGENASE, MITOCHONDRIAL"/>
    <property type="match status" value="1"/>
</dbReference>
<evidence type="ECO:0000313" key="9">
    <source>
        <dbReference type="EMBL" id="MBD2868728.1"/>
    </source>
</evidence>
<protein>
    <recommendedName>
        <fullName evidence="8">Probable malate:quinone oxidoreductase</fullName>
        <ecNumber evidence="8">1.1.5.4</ecNumber>
    </recommendedName>
    <alternativeName>
        <fullName evidence="8">MQO</fullName>
    </alternativeName>
    <alternativeName>
        <fullName evidence="8">Malate dehydrogenase [quinone]</fullName>
    </alternativeName>
</protein>
<dbReference type="GO" id="GO:0006099">
    <property type="term" value="P:tricarboxylic acid cycle"/>
    <property type="evidence" value="ECO:0007669"/>
    <property type="project" value="UniProtKB-UniRule"/>
</dbReference>
<dbReference type="NCBIfam" id="NF003603">
    <property type="entry name" value="PRK05257.1-1"/>
    <property type="match status" value="1"/>
</dbReference>
<dbReference type="NCBIfam" id="NF003604">
    <property type="entry name" value="PRK05257.1-3"/>
    <property type="match status" value="1"/>
</dbReference>
<keyword evidence="4 8" id="KW-0816">Tricarboxylic acid cycle</keyword>
<keyword evidence="5 8" id="KW-0285">Flavoprotein</keyword>
<dbReference type="NCBIfam" id="NF003610">
    <property type="entry name" value="PRK05257.3-1"/>
    <property type="match status" value="1"/>
</dbReference>
<evidence type="ECO:0000256" key="8">
    <source>
        <dbReference type="HAMAP-Rule" id="MF_00212"/>
    </source>
</evidence>
<dbReference type="AlphaFoldDB" id="A0A927H5N4"/>
<dbReference type="NCBIfam" id="NF003606">
    <property type="entry name" value="PRK05257.2-1"/>
    <property type="match status" value="1"/>
</dbReference>
<dbReference type="PANTHER" id="PTHR43104">
    <property type="entry name" value="L-2-HYDROXYGLUTARATE DEHYDROGENASE, MITOCHONDRIAL"/>
    <property type="match status" value="1"/>
</dbReference>
<dbReference type="NCBIfam" id="TIGR01320">
    <property type="entry name" value="mal_quin_oxido"/>
    <property type="match status" value="1"/>
</dbReference>
<comment type="catalytic activity">
    <reaction evidence="1 8">
        <text>(S)-malate + a quinone = a quinol + oxaloacetate</text>
        <dbReference type="Rhea" id="RHEA:46012"/>
        <dbReference type="ChEBI" id="CHEBI:15589"/>
        <dbReference type="ChEBI" id="CHEBI:16452"/>
        <dbReference type="ChEBI" id="CHEBI:24646"/>
        <dbReference type="ChEBI" id="CHEBI:132124"/>
        <dbReference type="EC" id="1.1.5.4"/>
    </reaction>
</comment>
<evidence type="ECO:0000256" key="6">
    <source>
        <dbReference type="ARBA" id="ARBA00022827"/>
    </source>
</evidence>
<dbReference type="InterPro" id="IPR036188">
    <property type="entry name" value="FAD/NAD-bd_sf"/>
</dbReference>
<evidence type="ECO:0000256" key="5">
    <source>
        <dbReference type="ARBA" id="ARBA00022630"/>
    </source>
</evidence>
<keyword evidence="6 8" id="KW-0274">FAD</keyword>
<evidence type="ECO:0000256" key="7">
    <source>
        <dbReference type="ARBA" id="ARBA00023002"/>
    </source>
</evidence>
<dbReference type="Pfam" id="PF06039">
    <property type="entry name" value="Mqo"/>
    <property type="match status" value="1"/>
</dbReference>
<evidence type="ECO:0000313" key="10">
    <source>
        <dbReference type="Proteomes" id="UP000632125"/>
    </source>
</evidence>
<comment type="cofactor">
    <cofactor evidence="2 8">
        <name>FAD</name>
        <dbReference type="ChEBI" id="CHEBI:57692"/>
    </cofactor>
</comment>
<dbReference type="InterPro" id="IPR006231">
    <property type="entry name" value="MQO"/>
</dbReference>
<evidence type="ECO:0000256" key="2">
    <source>
        <dbReference type="ARBA" id="ARBA00001974"/>
    </source>
</evidence>
<dbReference type="Proteomes" id="UP000632125">
    <property type="component" value="Unassembled WGS sequence"/>
</dbReference>
<dbReference type="NCBIfam" id="NF003605">
    <property type="entry name" value="PRK05257.1-4"/>
    <property type="match status" value="1"/>
</dbReference>
<reference evidence="9" key="1">
    <citation type="submission" date="2020-09" db="EMBL/GenBank/DDBJ databases">
        <title>A novel bacterium of genus Paenibacillus, isolated from South China Sea.</title>
        <authorList>
            <person name="Huang H."/>
            <person name="Mo K."/>
            <person name="Hu Y."/>
        </authorList>
    </citation>
    <scope>NUCLEOTIDE SEQUENCE</scope>
    <source>
        <strain evidence="9">IB182493</strain>
    </source>
</reference>
<dbReference type="NCBIfam" id="NF003608">
    <property type="entry name" value="PRK05257.2-4"/>
    <property type="match status" value="1"/>
</dbReference>
<keyword evidence="10" id="KW-1185">Reference proteome</keyword>
<sequence length="505" mass="55284">MSNRQTKTDVILIGAGIMSATLGSLLKELVPDWEITVFERRAGAGEESSNEWNNAGTGHASLCELNYTVQRPDGSIDISKAVKVNKEFQDSKQFWSYLVDSKLIRNPRDFIVPVPHMSFVQGKEDVGFLKKRFEAMTGNPLFQGMEFSDEPEKLKEWIPLMMKDRALDNPIAATRIESGTDVNFGALTRMLFAHLKSKNVDINFNHNVDDIKRTRDGLWELKVRNVGSGGVERITAKFVFIGGGGGSLHLLQKSGIPEGKGIGGFPVSGLFMVCRNPDVVAQHNAKVYGKASVGAPPMSVPHLDTRVIDNKESLLFGPFAGFSPKFLKFGSMLDLVTSVKPHNLVTMMAAGVKNVPLTTYLIKQVMLSKEQRMEELRQFVPNARSEDWDLLVAGQRVQIIKDTAAGKGTLQFGTEVISAADGSIAALLGASPGASTAVSVMLEVIARCFPQHIKAWGPKLKEMIPSYGESLLDNPELLREIQASTARSLGLSESKPVQKARRTVS</sequence>
<evidence type="ECO:0000256" key="3">
    <source>
        <dbReference type="ARBA" id="ARBA00005012"/>
    </source>
</evidence>
<dbReference type="GO" id="GO:0047545">
    <property type="term" value="F:(S)-2-hydroxyglutarate dehydrogenase activity"/>
    <property type="evidence" value="ECO:0007669"/>
    <property type="project" value="TreeGrafter"/>
</dbReference>
<dbReference type="GO" id="GO:0008924">
    <property type="term" value="F:L-malate dehydrogenase (quinone) activity"/>
    <property type="evidence" value="ECO:0007669"/>
    <property type="project" value="UniProtKB-UniRule"/>
</dbReference>
<name>A0A927H5N4_9BACL</name>
<proteinExistence type="inferred from homology"/>